<evidence type="ECO:0000313" key="2">
    <source>
        <dbReference type="Proteomes" id="UP000321685"/>
    </source>
</evidence>
<organism evidence="1 2">
    <name type="scientific">Pseudonocardia sulfidoxydans NBRC 16205</name>
    <dbReference type="NCBI Taxonomy" id="1223511"/>
    <lineage>
        <taxon>Bacteria</taxon>
        <taxon>Bacillati</taxon>
        <taxon>Actinomycetota</taxon>
        <taxon>Actinomycetes</taxon>
        <taxon>Pseudonocardiales</taxon>
        <taxon>Pseudonocardiaceae</taxon>
        <taxon>Pseudonocardia</taxon>
    </lineage>
</organism>
<dbReference type="EMBL" id="BJVJ01000044">
    <property type="protein sequence ID" value="GEL25016.1"/>
    <property type="molecule type" value="Genomic_DNA"/>
</dbReference>
<dbReference type="SUPFAM" id="SSF52490">
    <property type="entry name" value="Tubulin nucleotide-binding domain-like"/>
    <property type="match status" value="1"/>
</dbReference>
<dbReference type="Proteomes" id="UP000321685">
    <property type="component" value="Unassembled WGS sequence"/>
</dbReference>
<protein>
    <recommendedName>
        <fullName evidence="3">Tubulin/FtsZ GTPase domain-containing protein</fullName>
    </recommendedName>
</protein>
<comment type="caution">
    <text evidence="1">The sequence shown here is derived from an EMBL/GenBank/DDBJ whole genome shotgun (WGS) entry which is preliminary data.</text>
</comment>
<reference evidence="1 2" key="1">
    <citation type="submission" date="2019-07" db="EMBL/GenBank/DDBJ databases">
        <title>Whole genome shotgun sequence of Pseudonocardia sulfidoxydans NBRC 16205.</title>
        <authorList>
            <person name="Hosoyama A."/>
            <person name="Uohara A."/>
            <person name="Ohji S."/>
            <person name="Ichikawa N."/>
        </authorList>
    </citation>
    <scope>NUCLEOTIDE SEQUENCE [LARGE SCALE GENOMIC DNA]</scope>
    <source>
        <strain evidence="1 2">NBRC 16205</strain>
    </source>
</reference>
<dbReference type="AlphaFoldDB" id="A0A511DJM9"/>
<evidence type="ECO:0008006" key="3">
    <source>
        <dbReference type="Google" id="ProtNLM"/>
    </source>
</evidence>
<dbReference type="InterPro" id="IPR025904">
    <property type="entry name" value="Tubulin-like"/>
</dbReference>
<gene>
    <name evidence="1" type="ORF">PSU4_39700</name>
</gene>
<sequence>MVTPPQKVPSRSRQHEEWEIDMTGANGHGHGHDHAPVTDLSRIEDLVQRRTHEAGDHEGPFSIHVLGLGKTGANVVESFVRAAADSSLSDGGFSALAIDIGDGDLAGVRDAAKSSSGQVRTVALPALDSETLFSGLRRYREYLKAEFPRYYWNPNYEPWLPNDLEIPAADGHFDRALSKAIYGVEYYQGHEVTQELDAFVAGIQDSQATPIVCVVFSLAGGTGSGIVVDLARHLSNIKLGRRPWVLGMGVLPCDGDPDEVFDGRLFPAINELDCMVDAEKNQGVMTVWGDLYKNPFTAGFFAIPQNAVYERTGDLEATHKAVDAGLAAFLVRDGGKHVYESIKALNWLNVDASSWHPAIRGEQSDRWLNLLAVDDADNAPAISDRELVDGVEPPFAEVRWYGKSAAGDTAAVELPKTRVDAAVVTYADASPAGASAFVPKVSKLDLRWFAPTRDAYDTFDWEQKLMAHSWILDLGVLLCEPSTRFESMGGECLLGCACWVVVPHAAIRGEELENVPLA</sequence>
<accession>A0A511DJM9</accession>
<proteinExistence type="predicted"/>
<dbReference type="Pfam" id="PF13809">
    <property type="entry name" value="Tubulin_2"/>
    <property type="match status" value="1"/>
</dbReference>
<keyword evidence="2" id="KW-1185">Reference proteome</keyword>
<dbReference type="Gene3D" id="3.40.50.1440">
    <property type="entry name" value="Tubulin/FtsZ, GTPase domain"/>
    <property type="match status" value="1"/>
</dbReference>
<evidence type="ECO:0000313" key="1">
    <source>
        <dbReference type="EMBL" id="GEL25016.1"/>
    </source>
</evidence>
<dbReference type="InterPro" id="IPR036525">
    <property type="entry name" value="Tubulin/FtsZ_GTPase_sf"/>
</dbReference>
<name>A0A511DJM9_9PSEU</name>